<evidence type="ECO:0000256" key="7">
    <source>
        <dbReference type="ARBA" id="ARBA00023211"/>
    </source>
</evidence>
<dbReference type="InterPro" id="IPR008283">
    <property type="entry name" value="Peptidase_M17_N"/>
</dbReference>
<accession>A0A1W2ARY4</accession>
<dbReference type="EC" id="3.4.11.10" evidence="8"/>
<dbReference type="EC" id="3.4.11.1" evidence="8"/>
<keyword evidence="4 8" id="KW-0031">Aminopeptidase</keyword>
<dbReference type="GO" id="GO:0070006">
    <property type="term" value="F:metalloaminopeptidase activity"/>
    <property type="evidence" value="ECO:0007669"/>
    <property type="project" value="InterPro"/>
</dbReference>
<feature type="binding site" evidence="8">
    <location>
        <position position="358"/>
    </location>
    <ligand>
        <name>Mn(2+)</name>
        <dbReference type="ChEBI" id="CHEBI:29035"/>
        <label>2</label>
    </ligand>
</feature>
<dbReference type="GO" id="GO:0005737">
    <property type="term" value="C:cytoplasm"/>
    <property type="evidence" value="ECO:0007669"/>
    <property type="project" value="UniProtKB-SubCell"/>
</dbReference>
<dbReference type="STRING" id="1121400.SAMN02746065_10658"/>
<feature type="binding site" evidence="8">
    <location>
        <position position="358"/>
    </location>
    <ligand>
        <name>Mn(2+)</name>
        <dbReference type="ChEBI" id="CHEBI:29035"/>
        <label>1</label>
    </ligand>
</feature>
<dbReference type="GO" id="GO:0006508">
    <property type="term" value="P:proteolysis"/>
    <property type="evidence" value="ECO:0007669"/>
    <property type="project" value="UniProtKB-KW"/>
</dbReference>
<evidence type="ECO:0000256" key="4">
    <source>
        <dbReference type="ARBA" id="ARBA00022438"/>
    </source>
</evidence>
<comment type="catalytic activity">
    <reaction evidence="2 8">
        <text>Release of an N-terminal amino acid, preferentially leucine, but not glutamic or aspartic acids.</text>
        <dbReference type="EC" id="3.4.11.10"/>
    </reaction>
</comment>
<dbReference type="Gene3D" id="3.40.220.10">
    <property type="entry name" value="Leucine Aminopeptidase, subunit E, domain 1"/>
    <property type="match status" value="1"/>
</dbReference>
<keyword evidence="6 8" id="KW-0378">Hydrolase</keyword>
<evidence type="ECO:0000256" key="8">
    <source>
        <dbReference type="HAMAP-Rule" id="MF_00181"/>
    </source>
</evidence>
<dbReference type="PRINTS" id="PR00481">
    <property type="entry name" value="LAMNOPPTDASE"/>
</dbReference>
<dbReference type="Pfam" id="PF02789">
    <property type="entry name" value="Peptidase_M17_N"/>
    <property type="match status" value="1"/>
</dbReference>
<feature type="binding site" evidence="8">
    <location>
        <position position="279"/>
    </location>
    <ligand>
        <name>Mn(2+)</name>
        <dbReference type="ChEBI" id="CHEBI:29035"/>
        <label>1</label>
    </ligand>
</feature>
<feature type="domain" description="Cytosol aminopeptidase" evidence="9">
    <location>
        <begin position="354"/>
        <end position="361"/>
    </location>
</feature>
<evidence type="ECO:0000256" key="1">
    <source>
        <dbReference type="ARBA" id="ARBA00000135"/>
    </source>
</evidence>
<dbReference type="InterPro" id="IPR023042">
    <property type="entry name" value="Peptidase_M17_leu_NH2_pept"/>
</dbReference>
<dbReference type="PROSITE" id="PS00631">
    <property type="entry name" value="CYTOSOL_AP"/>
    <property type="match status" value="1"/>
</dbReference>
<dbReference type="PANTHER" id="PTHR11963">
    <property type="entry name" value="LEUCINE AMINOPEPTIDASE-RELATED"/>
    <property type="match status" value="1"/>
</dbReference>
<dbReference type="RefSeq" id="WP_084067941.1">
    <property type="nucleotide sequence ID" value="NZ_FWXY01000006.1"/>
</dbReference>
<evidence type="ECO:0000256" key="3">
    <source>
        <dbReference type="ARBA" id="ARBA00009528"/>
    </source>
</evidence>
<feature type="binding site" evidence="8">
    <location>
        <position position="274"/>
    </location>
    <ligand>
        <name>Mn(2+)</name>
        <dbReference type="ChEBI" id="CHEBI:29035"/>
        <label>2</label>
    </ligand>
</feature>
<dbReference type="NCBIfam" id="NF002073">
    <property type="entry name" value="PRK00913.1-2"/>
    <property type="match status" value="1"/>
</dbReference>
<feature type="active site" evidence="8">
    <location>
        <position position="286"/>
    </location>
</feature>
<dbReference type="AlphaFoldDB" id="A0A1W2ARY4"/>
<dbReference type="EMBL" id="FWXY01000006">
    <property type="protein sequence ID" value="SMC63477.1"/>
    <property type="molecule type" value="Genomic_DNA"/>
</dbReference>
<dbReference type="InterPro" id="IPR011356">
    <property type="entry name" value="Leucine_aapep/pepB"/>
</dbReference>
<dbReference type="HAMAP" id="MF_00181">
    <property type="entry name" value="Cytosol_peptidase_M17"/>
    <property type="match status" value="1"/>
</dbReference>
<dbReference type="InterPro" id="IPR043472">
    <property type="entry name" value="Macro_dom-like"/>
</dbReference>
<dbReference type="NCBIfam" id="NF002083">
    <property type="entry name" value="PRK00913.3-5"/>
    <property type="match status" value="1"/>
</dbReference>
<dbReference type="GO" id="GO:0030145">
    <property type="term" value="F:manganese ion binding"/>
    <property type="evidence" value="ECO:0007669"/>
    <property type="project" value="UniProtKB-UniRule"/>
</dbReference>
<comment type="catalytic activity">
    <reaction evidence="1 8">
        <text>Release of an N-terminal amino acid, Xaa-|-Yaa-, in which Xaa is preferably Leu, but may be other amino acids including Pro although not Arg or Lys, and Yaa may be Pro. Amino acid amides and methyl esters are also readily hydrolyzed, but rates on arylamides are exceedingly low.</text>
        <dbReference type="EC" id="3.4.11.1"/>
    </reaction>
</comment>
<comment type="similarity">
    <text evidence="3 8">Belongs to the peptidase M17 family.</text>
</comment>
<feature type="active site" evidence="8">
    <location>
        <position position="360"/>
    </location>
</feature>
<evidence type="ECO:0000256" key="6">
    <source>
        <dbReference type="ARBA" id="ARBA00022801"/>
    </source>
</evidence>
<comment type="cofactor">
    <cofactor evidence="8">
        <name>Mn(2+)</name>
        <dbReference type="ChEBI" id="CHEBI:29035"/>
    </cofactor>
    <text evidence="8">Binds 2 manganese ions per subunit.</text>
</comment>
<keyword evidence="11" id="KW-1185">Reference proteome</keyword>
<name>A0A1W2ARY4_9BACT</name>
<comment type="function">
    <text evidence="8">Presumably involved in the processing and regular turnover of intracellular proteins. Catalyzes the removal of unsubstituted N-terminal amino acids from various peptides.</text>
</comment>
<dbReference type="InterPro" id="IPR000819">
    <property type="entry name" value="Peptidase_M17_C"/>
</dbReference>
<dbReference type="Pfam" id="PF00883">
    <property type="entry name" value="Peptidase_M17"/>
    <property type="match status" value="1"/>
</dbReference>
<evidence type="ECO:0000256" key="2">
    <source>
        <dbReference type="ARBA" id="ARBA00000967"/>
    </source>
</evidence>
<keyword evidence="5 8" id="KW-0645">Protease</keyword>
<dbReference type="CDD" id="cd00433">
    <property type="entry name" value="Peptidase_M17"/>
    <property type="match status" value="1"/>
</dbReference>
<organism evidence="10 11">
    <name type="scientific">Desulfocicer vacuolatum DSM 3385</name>
    <dbReference type="NCBI Taxonomy" id="1121400"/>
    <lineage>
        <taxon>Bacteria</taxon>
        <taxon>Pseudomonadati</taxon>
        <taxon>Thermodesulfobacteriota</taxon>
        <taxon>Desulfobacteria</taxon>
        <taxon>Desulfobacterales</taxon>
        <taxon>Desulfobacteraceae</taxon>
        <taxon>Desulfocicer</taxon>
    </lineage>
</organism>
<keyword evidence="7 8" id="KW-0464">Manganese</keyword>
<comment type="subcellular location">
    <subcellularLocation>
        <location evidence="8">Cytoplasm</location>
    </subcellularLocation>
</comment>
<dbReference type="Proteomes" id="UP000192418">
    <property type="component" value="Unassembled WGS sequence"/>
</dbReference>
<keyword evidence="8" id="KW-0479">Metal-binding</keyword>
<gene>
    <name evidence="8" type="primary">pepA</name>
    <name evidence="10" type="ORF">SAMN02746065_10658</name>
</gene>
<feature type="binding site" evidence="8">
    <location>
        <position position="279"/>
    </location>
    <ligand>
        <name>Mn(2+)</name>
        <dbReference type="ChEBI" id="CHEBI:29035"/>
        <label>2</label>
    </ligand>
</feature>
<dbReference type="SUPFAM" id="SSF53187">
    <property type="entry name" value="Zn-dependent exopeptidases"/>
    <property type="match status" value="1"/>
</dbReference>
<protein>
    <recommendedName>
        <fullName evidence="8">Probable cytosol aminopeptidase</fullName>
        <ecNumber evidence="8">3.4.11.1</ecNumber>
    </recommendedName>
    <alternativeName>
        <fullName evidence="8">Leucine aminopeptidase</fullName>
        <shortName evidence="8">LAP</shortName>
        <ecNumber evidence="8">3.4.11.10</ecNumber>
    </alternativeName>
    <alternativeName>
        <fullName evidence="8">Leucyl aminopeptidase</fullName>
    </alternativeName>
</protein>
<dbReference type="NCBIfam" id="NF002074">
    <property type="entry name" value="PRK00913.1-4"/>
    <property type="match status" value="1"/>
</dbReference>
<proteinExistence type="inferred from homology"/>
<evidence type="ECO:0000313" key="10">
    <source>
        <dbReference type="EMBL" id="SMC63477.1"/>
    </source>
</evidence>
<feature type="binding site" evidence="8">
    <location>
        <position position="356"/>
    </location>
    <ligand>
        <name>Mn(2+)</name>
        <dbReference type="ChEBI" id="CHEBI:29035"/>
        <label>1</label>
    </ligand>
</feature>
<dbReference type="OrthoDB" id="9809354at2"/>
<feature type="binding site" evidence="8">
    <location>
        <position position="297"/>
    </location>
    <ligand>
        <name>Mn(2+)</name>
        <dbReference type="ChEBI" id="CHEBI:29035"/>
        <label>2</label>
    </ligand>
</feature>
<dbReference type="Gene3D" id="3.40.630.10">
    <property type="entry name" value="Zn peptidases"/>
    <property type="match status" value="1"/>
</dbReference>
<dbReference type="SUPFAM" id="SSF52949">
    <property type="entry name" value="Macro domain-like"/>
    <property type="match status" value="1"/>
</dbReference>
<reference evidence="10 11" key="1">
    <citation type="submission" date="2017-04" db="EMBL/GenBank/DDBJ databases">
        <authorList>
            <person name="Afonso C.L."/>
            <person name="Miller P.J."/>
            <person name="Scott M.A."/>
            <person name="Spackman E."/>
            <person name="Goraichik I."/>
            <person name="Dimitrov K.M."/>
            <person name="Suarez D.L."/>
            <person name="Swayne D.E."/>
        </authorList>
    </citation>
    <scope>NUCLEOTIDE SEQUENCE [LARGE SCALE GENOMIC DNA]</scope>
    <source>
        <strain evidence="10 11">DSM 3385</strain>
    </source>
</reference>
<evidence type="ECO:0000256" key="5">
    <source>
        <dbReference type="ARBA" id="ARBA00022670"/>
    </source>
</evidence>
<evidence type="ECO:0000259" key="9">
    <source>
        <dbReference type="PROSITE" id="PS00631"/>
    </source>
</evidence>
<keyword evidence="8" id="KW-0963">Cytoplasm</keyword>
<evidence type="ECO:0000313" key="11">
    <source>
        <dbReference type="Proteomes" id="UP000192418"/>
    </source>
</evidence>
<dbReference type="PANTHER" id="PTHR11963:SF23">
    <property type="entry name" value="CYTOSOL AMINOPEPTIDASE"/>
    <property type="match status" value="1"/>
</dbReference>
<sequence length="512" mass="55258">MKSTRLTVTQKNIYDFKGDLLVFCALKREKQVPLCDDEIMAMVTHVHELGDFSGKENQTLLYYPEQSKITPEFSARRVLVVGLGGEKDLADEFAVREALRKAGGTIAKTAGKIKAQSIMVRTSDLEICSLETMGECLAEGLVLGDYRFDKYQKEKPDEEAYKGIKDIKFFSDQFMNDLKKGVKKGGIAARAACSARNMANEPGNGWTASDFATHAGELAERFQFKLSVLNTADMKQMGMGGLLAVNQGSIEPPKMVILEYHPPGKHETLLLVGKGITFDSGGVSLKPGPGMEEMKYDMCGGAAVLAAMEAVGREKPKLGVVAIIPATDNMAGGGAVKPGDIIRHYDGTSSEIVNTDAEGRMILADALAYGIKTFEPTCVVDIATLTGAAIMGLGHHYTSLLSNNDALVQCLEIAGKRTGEPMWRLPLGKEYTKQIESKVADIKNVGGKAAGTITAAAYLEHFVGKTPWAHLDIAGTAWNFTEKTYIPKGPSGMGARTFIDVIRNWKKGTVGA</sequence>